<keyword evidence="2" id="KW-1133">Transmembrane helix</keyword>
<feature type="transmembrane region" description="Helical" evidence="2">
    <location>
        <begin position="92"/>
        <end position="113"/>
    </location>
</feature>
<sequence length="308" mass="34349">MRPNKTQDVSFHHLIRGIILIGFMLLLFKLLLTNHISLLIAPKMIRFIYFTLFICLILGVLLIIRGTSGKDHSYHCDCDGEHTYPSSFGKSVFLYLLFIIPITTGFLFSNNVLGSSVAMNRTIKLGASSQPPKPNSAINNSSKIQSSSNTITSNTSTNTQSVLDNQPEPLTQKEYDALKNKLLKANVINIDDNQYVNIMNIIQDNLNAMIGKTVTTKGFVYREKEFMQNQVIVARFGITCCVADASVYGMMAKGEVAALPKDKWVQVTGKIEQTQFNGETIPFIKINQLSKITAPQQPYVFDVGIKIE</sequence>
<dbReference type="InterPro" id="IPR048447">
    <property type="entry name" value="DUF1980_C"/>
</dbReference>
<dbReference type="RefSeq" id="WP_101646253.1">
    <property type="nucleotide sequence ID" value="NZ_PGVE01000012.1"/>
</dbReference>
<evidence type="ECO:0000259" key="3">
    <source>
        <dbReference type="Pfam" id="PF09323"/>
    </source>
</evidence>
<feature type="region of interest" description="Disordered" evidence="1">
    <location>
        <begin position="127"/>
        <end position="167"/>
    </location>
</feature>
<dbReference type="Proteomes" id="UP000234950">
    <property type="component" value="Unassembled WGS sequence"/>
</dbReference>
<evidence type="ECO:0000256" key="1">
    <source>
        <dbReference type="SAM" id="MobiDB-lite"/>
    </source>
</evidence>
<evidence type="ECO:0000259" key="4">
    <source>
        <dbReference type="Pfam" id="PF21537"/>
    </source>
</evidence>
<dbReference type="InterPro" id="IPR052955">
    <property type="entry name" value="UPF0703_membrane_permease"/>
</dbReference>
<accession>A0A2N5HVY3</accession>
<dbReference type="OrthoDB" id="9770408at2"/>
<proteinExistence type="predicted"/>
<dbReference type="PANTHER" id="PTHR40047:SF1">
    <property type="entry name" value="UPF0703 PROTEIN YCGQ"/>
    <property type="match status" value="1"/>
</dbReference>
<dbReference type="EMBL" id="PGVE01000012">
    <property type="protein sequence ID" value="PLS09671.1"/>
    <property type="molecule type" value="Genomic_DNA"/>
</dbReference>
<dbReference type="Pfam" id="PF09323">
    <property type="entry name" value="DUF1980"/>
    <property type="match status" value="1"/>
</dbReference>
<dbReference type="PANTHER" id="PTHR40047">
    <property type="entry name" value="UPF0703 PROTEIN YCGQ"/>
    <property type="match status" value="1"/>
</dbReference>
<dbReference type="Pfam" id="PF21537">
    <property type="entry name" value="DUF1980_C"/>
    <property type="match status" value="1"/>
</dbReference>
<name>A0A2N5HVY3_9BACI</name>
<gene>
    <name evidence="5" type="ORF">CVD27_02215</name>
</gene>
<feature type="domain" description="DUF1980" evidence="4">
    <location>
        <begin position="172"/>
        <end position="301"/>
    </location>
</feature>
<keyword evidence="2" id="KW-0812">Transmembrane</keyword>
<keyword evidence="6" id="KW-1185">Reference proteome</keyword>
<dbReference type="NCBIfam" id="TIGR03943">
    <property type="entry name" value="TIGR03943 family putative permease subunit"/>
    <property type="match status" value="1"/>
</dbReference>
<organism evidence="5 6">
    <name type="scientific">Neobacillus cucumis</name>
    <dbReference type="NCBI Taxonomy" id="1740721"/>
    <lineage>
        <taxon>Bacteria</taxon>
        <taxon>Bacillati</taxon>
        <taxon>Bacillota</taxon>
        <taxon>Bacilli</taxon>
        <taxon>Bacillales</taxon>
        <taxon>Bacillaceae</taxon>
        <taxon>Neobacillus</taxon>
    </lineage>
</organism>
<keyword evidence="2" id="KW-0472">Membrane</keyword>
<feature type="compositionally biased region" description="Low complexity" evidence="1">
    <location>
        <begin position="135"/>
        <end position="161"/>
    </location>
</feature>
<dbReference type="AlphaFoldDB" id="A0A2N5HVY3"/>
<feature type="domain" description="DUF1980" evidence="3">
    <location>
        <begin position="15"/>
        <end position="122"/>
    </location>
</feature>
<dbReference type="InterPro" id="IPR015402">
    <property type="entry name" value="DUF1980"/>
</dbReference>
<dbReference type="InterPro" id="IPR048493">
    <property type="entry name" value="DUF1980_N"/>
</dbReference>
<comment type="caution">
    <text evidence="5">The sequence shown here is derived from an EMBL/GenBank/DDBJ whole genome shotgun (WGS) entry which is preliminary data.</text>
</comment>
<reference evidence="5 6" key="1">
    <citation type="submission" date="2017-11" db="EMBL/GenBank/DDBJ databases">
        <title>Comparitive Functional Genomics of Dry Heat Resistant strains isolated from the Viking Spacecraft.</title>
        <authorList>
            <person name="Seuylemezian A."/>
            <person name="Cooper K."/>
            <person name="Vaishampayan P."/>
        </authorList>
    </citation>
    <scope>NUCLEOTIDE SEQUENCE [LARGE SCALE GENOMIC DNA]</scope>
    <source>
        <strain evidence="5 6">V32-6</strain>
    </source>
</reference>
<feature type="transmembrane region" description="Helical" evidence="2">
    <location>
        <begin position="44"/>
        <end position="64"/>
    </location>
</feature>
<feature type="transmembrane region" description="Helical" evidence="2">
    <location>
        <begin position="14"/>
        <end position="32"/>
    </location>
</feature>
<evidence type="ECO:0000313" key="5">
    <source>
        <dbReference type="EMBL" id="PLS09671.1"/>
    </source>
</evidence>
<protein>
    <submittedName>
        <fullName evidence="5">TIGR03943 family protein</fullName>
    </submittedName>
</protein>
<evidence type="ECO:0000313" key="6">
    <source>
        <dbReference type="Proteomes" id="UP000234950"/>
    </source>
</evidence>
<evidence type="ECO:0000256" key="2">
    <source>
        <dbReference type="SAM" id="Phobius"/>
    </source>
</evidence>